<dbReference type="AlphaFoldDB" id="A0A9P5ZQ18"/>
<proteinExistence type="predicted"/>
<organism evidence="1 2">
    <name type="scientific">Pleurotus eryngii</name>
    <name type="common">Boletus of the steppes</name>
    <dbReference type="NCBI Taxonomy" id="5323"/>
    <lineage>
        <taxon>Eukaryota</taxon>
        <taxon>Fungi</taxon>
        <taxon>Dikarya</taxon>
        <taxon>Basidiomycota</taxon>
        <taxon>Agaricomycotina</taxon>
        <taxon>Agaricomycetes</taxon>
        <taxon>Agaricomycetidae</taxon>
        <taxon>Agaricales</taxon>
        <taxon>Pleurotineae</taxon>
        <taxon>Pleurotaceae</taxon>
        <taxon>Pleurotus</taxon>
    </lineage>
</organism>
<gene>
    <name evidence="1" type="ORF">BDN71DRAFT_1399649</name>
</gene>
<dbReference type="OrthoDB" id="3202607at2759"/>
<comment type="caution">
    <text evidence="1">The sequence shown here is derived from an EMBL/GenBank/DDBJ whole genome shotgun (WGS) entry which is preliminary data.</text>
</comment>
<feature type="non-terminal residue" evidence="1">
    <location>
        <position position="1"/>
    </location>
</feature>
<accession>A0A9P5ZQ18</accession>
<reference evidence="1" key="1">
    <citation type="submission" date="2020-11" db="EMBL/GenBank/DDBJ databases">
        <authorList>
            <consortium name="DOE Joint Genome Institute"/>
            <person name="Ahrendt S."/>
            <person name="Riley R."/>
            <person name="Andreopoulos W."/>
            <person name="Labutti K."/>
            <person name="Pangilinan J."/>
            <person name="Ruiz-Duenas F.J."/>
            <person name="Barrasa J.M."/>
            <person name="Sanchez-Garcia M."/>
            <person name="Camarero S."/>
            <person name="Miyauchi S."/>
            <person name="Serrano A."/>
            <person name="Linde D."/>
            <person name="Babiker R."/>
            <person name="Drula E."/>
            <person name="Ayuso-Fernandez I."/>
            <person name="Pacheco R."/>
            <person name="Padilla G."/>
            <person name="Ferreira P."/>
            <person name="Barriuso J."/>
            <person name="Kellner H."/>
            <person name="Castanera R."/>
            <person name="Alfaro M."/>
            <person name="Ramirez L."/>
            <person name="Pisabarro A.G."/>
            <person name="Kuo A."/>
            <person name="Tritt A."/>
            <person name="Lipzen A."/>
            <person name="He G."/>
            <person name="Yan M."/>
            <person name="Ng V."/>
            <person name="Cullen D."/>
            <person name="Martin F."/>
            <person name="Rosso M.-N."/>
            <person name="Henrissat B."/>
            <person name="Hibbett D."/>
            <person name="Martinez A.T."/>
            <person name="Grigoriev I.V."/>
        </authorList>
    </citation>
    <scope>NUCLEOTIDE SEQUENCE</scope>
    <source>
        <strain evidence="1">ATCC 90797</strain>
    </source>
</reference>
<sequence length="273" mass="30444">PITDSVGAVVAILLGQPRGLQCGEAVEDATATIKNAAAQPCVSQLAGKHRHCPFPAAAIGISYGGGQKVSHLRHVRRPCDMPLNITSYPYQSGGFAMYSPQMYNCYNQTMEALLASHSDLCRNFKNSPWVVMTLNVGPQAVCFPHLNSRNLPWRWCSVTTFGEFNPNFSGHLVFWDLWLIIQFPPSTTILIQSALMRHSNTLVRDGEARYSITQYSAGRLFCWVENRLVSDKKCNAEAKQNPALKAKHDTACATCWQRALNMLSHQKEFWLQA</sequence>
<protein>
    <submittedName>
        <fullName evidence="1">Uncharacterized protein</fullName>
    </submittedName>
</protein>
<dbReference type="EMBL" id="MU154637">
    <property type="protein sequence ID" value="KAF9490605.1"/>
    <property type="molecule type" value="Genomic_DNA"/>
</dbReference>
<name>A0A9P5ZQ18_PLEER</name>
<keyword evidence="2" id="KW-1185">Reference proteome</keyword>
<dbReference type="Gene3D" id="3.60.130.30">
    <property type="match status" value="1"/>
</dbReference>
<dbReference type="Proteomes" id="UP000807025">
    <property type="component" value="Unassembled WGS sequence"/>
</dbReference>
<evidence type="ECO:0000313" key="2">
    <source>
        <dbReference type="Proteomes" id="UP000807025"/>
    </source>
</evidence>
<evidence type="ECO:0000313" key="1">
    <source>
        <dbReference type="EMBL" id="KAF9490605.1"/>
    </source>
</evidence>